<dbReference type="PANTHER" id="PTHR32234">
    <property type="entry name" value="THIOL:DISULFIDE INTERCHANGE PROTEIN DSBD"/>
    <property type="match status" value="1"/>
</dbReference>
<organism evidence="3 4">
    <name type="scientific">Sphingobacterium tabacisoli</name>
    <dbReference type="NCBI Taxonomy" id="2044855"/>
    <lineage>
        <taxon>Bacteria</taxon>
        <taxon>Pseudomonadati</taxon>
        <taxon>Bacteroidota</taxon>
        <taxon>Sphingobacteriia</taxon>
        <taxon>Sphingobacteriales</taxon>
        <taxon>Sphingobacteriaceae</taxon>
        <taxon>Sphingobacterium</taxon>
    </lineage>
</organism>
<keyword evidence="4" id="KW-1185">Reference proteome</keyword>
<dbReference type="Proteomes" id="UP001597440">
    <property type="component" value="Unassembled WGS sequence"/>
</dbReference>
<dbReference type="EMBL" id="JBHULD010000004">
    <property type="protein sequence ID" value="MFD2553524.1"/>
    <property type="molecule type" value="Genomic_DNA"/>
</dbReference>
<evidence type="ECO:0000259" key="2">
    <source>
        <dbReference type="PROSITE" id="PS51352"/>
    </source>
</evidence>
<gene>
    <name evidence="3" type="ORF">ACFSQW_03925</name>
</gene>
<name>A0ABW5KYG9_9SPHI</name>
<protein>
    <submittedName>
        <fullName evidence="3">Thioredoxin family protein</fullName>
    </submittedName>
</protein>
<dbReference type="PANTHER" id="PTHR32234:SF0">
    <property type="entry name" value="THIOL:DISULFIDE INTERCHANGE PROTEIN DSBD"/>
    <property type="match status" value="1"/>
</dbReference>
<feature type="domain" description="Thioredoxin" evidence="2">
    <location>
        <begin position="6"/>
        <end position="140"/>
    </location>
</feature>
<dbReference type="SUPFAM" id="SSF52833">
    <property type="entry name" value="Thioredoxin-like"/>
    <property type="match status" value="1"/>
</dbReference>
<reference evidence="4" key="1">
    <citation type="journal article" date="2019" name="Int. J. Syst. Evol. Microbiol.">
        <title>The Global Catalogue of Microorganisms (GCM) 10K type strain sequencing project: providing services to taxonomists for standard genome sequencing and annotation.</title>
        <authorList>
            <consortium name="The Broad Institute Genomics Platform"/>
            <consortium name="The Broad Institute Genome Sequencing Center for Infectious Disease"/>
            <person name="Wu L."/>
            <person name="Ma J."/>
        </authorList>
    </citation>
    <scope>NUCLEOTIDE SEQUENCE [LARGE SCALE GENOMIC DNA]</scope>
    <source>
        <strain evidence="4">KCTC 52298</strain>
    </source>
</reference>
<dbReference type="InterPro" id="IPR013766">
    <property type="entry name" value="Thioredoxin_domain"/>
</dbReference>
<keyword evidence="1" id="KW-0676">Redox-active center</keyword>
<accession>A0ABW5KYG9</accession>
<dbReference type="InterPro" id="IPR017937">
    <property type="entry name" value="Thioredoxin_CS"/>
</dbReference>
<dbReference type="InterPro" id="IPR012336">
    <property type="entry name" value="Thioredoxin-like_fold"/>
</dbReference>
<evidence type="ECO:0000313" key="3">
    <source>
        <dbReference type="EMBL" id="MFD2553524.1"/>
    </source>
</evidence>
<dbReference type="RefSeq" id="WP_210355125.1">
    <property type="nucleotide sequence ID" value="NZ_JAEQMU010000004.1"/>
</dbReference>
<sequence>MKKGRLNLFALAIIFIAGIYQPLKAQGIVFLHDYEIALEKAKQENKLIFVDFYTSWCGPCKMLDKEVFSQDKVGNHFNTNFVNLKIQCDDKGVGVELGKKYQIVAYPTLMFLNGQGEVVHAAVGGLSADALIEVSRIAMNPDKNLLSILKKWQNGNRDSDFVKTYFTTLKEAYLQEKATKDFLDFFEGLTPVAKNSKATFELIKLVGAEPFSTLFTYVEDHQQEIAINNSNQEVQEFISKSYLYYLSGLARSGTQAEEYAAALQKFKAKGYPYVAEYEMYCNLFLDVTIENYIKNCIAFLDQYGQNSDDYTLSLTSLLGNLTGRPNQSVEGIAWMETLLKRNPDPRYMHVYFYITWRNHQLDKALGIGEQIRADLIRKNQSTRSIDEQLEMVRNIKVKK</sequence>
<comment type="caution">
    <text evidence="3">The sequence shown here is derived from an EMBL/GenBank/DDBJ whole genome shotgun (WGS) entry which is preliminary data.</text>
</comment>
<dbReference type="PROSITE" id="PS00194">
    <property type="entry name" value="THIOREDOXIN_1"/>
    <property type="match status" value="1"/>
</dbReference>
<dbReference type="InterPro" id="IPR036249">
    <property type="entry name" value="Thioredoxin-like_sf"/>
</dbReference>
<dbReference type="PROSITE" id="PS51352">
    <property type="entry name" value="THIOREDOXIN_2"/>
    <property type="match status" value="1"/>
</dbReference>
<dbReference type="Gene3D" id="3.40.30.10">
    <property type="entry name" value="Glutaredoxin"/>
    <property type="match status" value="1"/>
</dbReference>
<dbReference type="Pfam" id="PF13098">
    <property type="entry name" value="Thioredoxin_2"/>
    <property type="match status" value="1"/>
</dbReference>
<evidence type="ECO:0000313" key="4">
    <source>
        <dbReference type="Proteomes" id="UP001597440"/>
    </source>
</evidence>
<proteinExistence type="predicted"/>
<evidence type="ECO:0000256" key="1">
    <source>
        <dbReference type="ARBA" id="ARBA00023284"/>
    </source>
</evidence>